<dbReference type="AlphaFoldDB" id="A0A8J3J7F6"/>
<name>A0A8J3J7F6_9ACTN</name>
<evidence type="ECO:0000313" key="1">
    <source>
        <dbReference type="EMBL" id="GID13021.1"/>
    </source>
</evidence>
<sequence>MMTTSPDLRTVLHQVTDAMELLPCGAEHSCSAQLRRDSFALRERVVRAGGPDGELVAEAEQLLGRISEYLDATGTVR</sequence>
<gene>
    <name evidence="1" type="ORF">Aru02nite_39100</name>
</gene>
<dbReference type="EMBL" id="BOMB01000021">
    <property type="protein sequence ID" value="GID13021.1"/>
    <property type="molecule type" value="Genomic_DNA"/>
</dbReference>
<reference evidence="1" key="1">
    <citation type="submission" date="2021-01" db="EMBL/GenBank/DDBJ databases">
        <title>Whole genome shotgun sequence of Actinocatenispora rupis NBRC 107355.</title>
        <authorList>
            <person name="Komaki H."/>
            <person name="Tamura T."/>
        </authorList>
    </citation>
    <scope>NUCLEOTIDE SEQUENCE</scope>
    <source>
        <strain evidence="1">NBRC 107355</strain>
    </source>
</reference>
<protein>
    <submittedName>
        <fullName evidence="1">Uncharacterized protein</fullName>
    </submittedName>
</protein>
<proteinExistence type="predicted"/>
<organism evidence="1 2">
    <name type="scientific">Actinocatenispora rupis</name>
    <dbReference type="NCBI Taxonomy" id="519421"/>
    <lineage>
        <taxon>Bacteria</taxon>
        <taxon>Bacillati</taxon>
        <taxon>Actinomycetota</taxon>
        <taxon>Actinomycetes</taxon>
        <taxon>Micromonosporales</taxon>
        <taxon>Micromonosporaceae</taxon>
        <taxon>Actinocatenispora</taxon>
    </lineage>
</organism>
<comment type="caution">
    <text evidence="1">The sequence shown here is derived from an EMBL/GenBank/DDBJ whole genome shotgun (WGS) entry which is preliminary data.</text>
</comment>
<keyword evidence="2" id="KW-1185">Reference proteome</keyword>
<dbReference type="Proteomes" id="UP000612808">
    <property type="component" value="Unassembled WGS sequence"/>
</dbReference>
<accession>A0A8J3J7F6</accession>
<evidence type="ECO:0000313" key="2">
    <source>
        <dbReference type="Proteomes" id="UP000612808"/>
    </source>
</evidence>